<feature type="domain" description="Lipid/polyisoprenoid-binding YceI-like" evidence="2">
    <location>
        <begin position="24"/>
        <end position="189"/>
    </location>
</feature>
<evidence type="ECO:0000313" key="3">
    <source>
        <dbReference type="EMBL" id="MFC4821967.1"/>
    </source>
</evidence>
<accession>A0ABV9R2H4</accession>
<dbReference type="Proteomes" id="UP001595886">
    <property type="component" value="Unassembled WGS sequence"/>
</dbReference>
<dbReference type="InterPro" id="IPR036761">
    <property type="entry name" value="TTHA0802/YceI-like_sf"/>
</dbReference>
<dbReference type="SUPFAM" id="SSF101874">
    <property type="entry name" value="YceI-like"/>
    <property type="match status" value="1"/>
</dbReference>
<evidence type="ECO:0000313" key="4">
    <source>
        <dbReference type="Proteomes" id="UP001595886"/>
    </source>
</evidence>
<organism evidence="3 4">
    <name type="scientific">Dokdonella ginsengisoli</name>
    <dbReference type="NCBI Taxonomy" id="363846"/>
    <lineage>
        <taxon>Bacteria</taxon>
        <taxon>Pseudomonadati</taxon>
        <taxon>Pseudomonadota</taxon>
        <taxon>Gammaproteobacteria</taxon>
        <taxon>Lysobacterales</taxon>
        <taxon>Rhodanobacteraceae</taxon>
        <taxon>Dokdonella</taxon>
    </lineage>
</organism>
<comment type="caution">
    <text evidence="3">The sequence shown here is derived from an EMBL/GenBank/DDBJ whole genome shotgun (WGS) entry which is preliminary data.</text>
</comment>
<dbReference type="Gene3D" id="2.40.128.110">
    <property type="entry name" value="Lipid/polyisoprenoid-binding, YceI-like"/>
    <property type="match status" value="1"/>
</dbReference>
<reference evidence="4" key="1">
    <citation type="journal article" date="2019" name="Int. J. Syst. Evol. Microbiol.">
        <title>The Global Catalogue of Microorganisms (GCM) 10K type strain sequencing project: providing services to taxonomists for standard genome sequencing and annotation.</title>
        <authorList>
            <consortium name="The Broad Institute Genomics Platform"/>
            <consortium name="The Broad Institute Genome Sequencing Center for Infectious Disease"/>
            <person name="Wu L."/>
            <person name="Ma J."/>
        </authorList>
    </citation>
    <scope>NUCLEOTIDE SEQUENCE [LARGE SCALE GENOMIC DNA]</scope>
    <source>
        <strain evidence="4">CCUG 30340</strain>
    </source>
</reference>
<feature type="signal peptide" evidence="1">
    <location>
        <begin position="1"/>
        <end position="20"/>
    </location>
</feature>
<dbReference type="PANTHER" id="PTHR34406">
    <property type="entry name" value="PROTEIN YCEI"/>
    <property type="match status" value="1"/>
</dbReference>
<proteinExistence type="predicted"/>
<dbReference type="SMART" id="SM00867">
    <property type="entry name" value="YceI"/>
    <property type="match status" value="1"/>
</dbReference>
<dbReference type="RefSeq" id="WP_380022248.1">
    <property type="nucleotide sequence ID" value="NZ_JBHSHD010000012.1"/>
</dbReference>
<dbReference type="PANTHER" id="PTHR34406:SF1">
    <property type="entry name" value="PROTEIN YCEI"/>
    <property type="match status" value="1"/>
</dbReference>
<protein>
    <submittedName>
        <fullName evidence="3">YceI family protein</fullName>
    </submittedName>
</protein>
<evidence type="ECO:0000259" key="2">
    <source>
        <dbReference type="SMART" id="SM00867"/>
    </source>
</evidence>
<evidence type="ECO:0000256" key="1">
    <source>
        <dbReference type="SAM" id="SignalP"/>
    </source>
</evidence>
<dbReference type="InterPro" id="IPR007372">
    <property type="entry name" value="Lipid/polyisoprenoid-bd_YceI"/>
</dbReference>
<gene>
    <name evidence="3" type="ORF">ACFO6Q_16710</name>
</gene>
<dbReference type="EMBL" id="JBHSHD010000012">
    <property type="protein sequence ID" value="MFC4821967.1"/>
    <property type="molecule type" value="Genomic_DNA"/>
</dbReference>
<keyword evidence="1" id="KW-0732">Signal</keyword>
<name>A0ABV9R2H4_9GAMM</name>
<keyword evidence="4" id="KW-1185">Reference proteome</keyword>
<sequence>MIRRIALAAAVALVSAPAFAANTAYTLDPGHTQVVLQWSHFGFSNPEAQFGKIEGTVEFDQADPTKASVNVKIDTASINSNVAKFDEHLKSADFFDVAKYPDATFKSTKVEKGAAPDQLKVSGDLTIHGVTKPATLDVTVNKVGEHPMRKAPAVGFDAKTTIKRSDFGIGKYAPNVSDDVKINITVEAIEAKAYAESQKKK</sequence>
<dbReference type="Pfam" id="PF04264">
    <property type="entry name" value="YceI"/>
    <property type="match status" value="1"/>
</dbReference>
<feature type="chain" id="PRO_5045613752" evidence="1">
    <location>
        <begin position="21"/>
        <end position="201"/>
    </location>
</feature>